<comment type="caution">
    <text evidence="1">The sequence shown here is derived from an EMBL/GenBank/DDBJ whole genome shotgun (WGS) entry which is preliminary data.</text>
</comment>
<protein>
    <submittedName>
        <fullName evidence="1">Uncharacterized protein</fullName>
    </submittedName>
</protein>
<sequence length="680" mass="77039">MAKTVRNRGIRIIALSNGMNSDYKTYVSSLGLIASGPKEYYRVDNSQFNEVLAELEKTVCISEPQIPETCFSQKRRVFFALDSSSGRGKKKFREVKEFMENLVTKLQIGVSNSPVGFLQYDDLTTSRDRVVFEKDESVEETLSRIKNMKYRKGRESYLGNALKIVNNQVFPHSTDRHGEYKDLLIIIAHKQVKDAQLAFNEAEELKGKGVEIISIATGGRKRISEIKSQLQVISTPTNTHSADYTSLWAVLDEVLVNVCGLGQCSSFLAITCSPKKQDIAFVIDSSRSIGKRNYIRLQRFTRRLASRLDLEKDRTHLGLLQVGNRQGSRFQFNMGEFPDRSDILYMINDMKYLDSTYTYMGEGLKTIREEVFNQRGRDRPDIPNTLVIFADGQSHDPRVMLEEAQSLKTLGVKILSVGYGQNVTMSSYGMKNLMKMATNQKDVFSIDFKNNDLVLEENIEVIAKQLVEVDCPRAFAPPVQCTQGAVDLFLLVDGSRSITSPNFKLVKKFLRRLTSEFDIAENASHVGLLQFSDRKSMSYEFALSEMHSNKQVRRAIKHMKYRAGSKTNTGNALRIVDNYIFNKRNGDRPGVLDVLILFTDGQAHDFSMAKKHAELMKKRNIRIITIAAGPDAKNPKAKLVEQMEALATDPLNVYKVDFSELNDIVDKLIDIDCHLVSRKL</sequence>
<dbReference type="PANTHER" id="PTHR24020">
    <property type="entry name" value="COLLAGEN ALPHA"/>
    <property type="match status" value="1"/>
</dbReference>
<reference evidence="1" key="1">
    <citation type="submission" date="2020-04" db="EMBL/GenBank/DDBJ databases">
        <authorList>
            <person name="Alioto T."/>
            <person name="Alioto T."/>
            <person name="Gomez Garrido J."/>
        </authorList>
    </citation>
    <scope>NUCLEOTIDE SEQUENCE</scope>
    <source>
        <strain evidence="1">A484AB</strain>
    </source>
</reference>
<keyword evidence="2" id="KW-1185">Reference proteome</keyword>
<dbReference type="InterPro" id="IPR002035">
    <property type="entry name" value="VWF_A"/>
</dbReference>
<dbReference type="Proteomes" id="UP001152795">
    <property type="component" value="Unassembled WGS sequence"/>
</dbReference>
<dbReference type="InterPro" id="IPR050525">
    <property type="entry name" value="ECM_Assembly_Org"/>
</dbReference>
<dbReference type="PRINTS" id="PR00453">
    <property type="entry name" value="VWFADOMAIN"/>
</dbReference>
<dbReference type="PROSITE" id="PS50234">
    <property type="entry name" value="VWFA"/>
    <property type="match status" value="3"/>
</dbReference>
<organism evidence="1 2">
    <name type="scientific">Paramuricea clavata</name>
    <name type="common">Red gorgonian</name>
    <name type="synonym">Violescent sea-whip</name>
    <dbReference type="NCBI Taxonomy" id="317549"/>
    <lineage>
        <taxon>Eukaryota</taxon>
        <taxon>Metazoa</taxon>
        <taxon>Cnidaria</taxon>
        <taxon>Anthozoa</taxon>
        <taxon>Octocorallia</taxon>
        <taxon>Malacalcyonacea</taxon>
        <taxon>Plexauridae</taxon>
        <taxon>Paramuricea</taxon>
    </lineage>
</organism>
<accession>A0A7D9IUK5</accession>
<dbReference type="Gene3D" id="3.40.50.410">
    <property type="entry name" value="von Willebrand factor, type A domain"/>
    <property type="match status" value="3"/>
</dbReference>
<gene>
    <name evidence="1" type="ORF">PACLA_8A012155</name>
</gene>
<dbReference type="Pfam" id="PF00092">
    <property type="entry name" value="VWA"/>
    <property type="match status" value="3"/>
</dbReference>
<dbReference type="SMART" id="SM00327">
    <property type="entry name" value="VWA"/>
    <property type="match status" value="3"/>
</dbReference>
<evidence type="ECO:0000313" key="2">
    <source>
        <dbReference type="Proteomes" id="UP001152795"/>
    </source>
</evidence>
<dbReference type="EMBL" id="CACRXK020010288">
    <property type="protein sequence ID" value="CAB4019076.1"/>
    <property type="molecule type" value="Genomic_DNA"/>
</dbReference>
<dbReference type="InterPro" id="IPR036465">
    <property type="entry name" value="vWFA_dom_sf"/>
</dbReference>
<dbReference type="AlphaFoldDB" id="A0A7D9IUK5"/>
<dbReference type="PANTHER" id="PTHR24020:SF20">
    <property type="entry name" value="PH DOMAIN-CONTAINING PROTEIN"/>
    <property type="match status" value="1"/>
</dbReference>
<name>A0A7D9IUK5_PARCT</name>
<dbReference type="CDD" id="cd01450">
    <property type="entry name" value="vWFA_subfamily_ECM"/>
    <property type="match status" value="3"/>
</dbReference>
<dbReference type="OrthoDB" id="5965743at2759"/>
<dbReference type="SUPFAM" id="SSF53300">
    <property type="entry name" value="vWA-like"/>
    <property type="match status" value="3"/>
</dbReference>
<evidence type="ECO:0000313" key="1">
    <source>
        <dbReference type="EMBL" id="CAB4019076.1"/>
    </source>
</evidence>
<proteinExistence type="predicted"/>